<reference evidence="1 2" key="2">
    <citation type="journal article" date="2012" name="Stand. Genomic Sci.">
        <title>Complete genome sequence of the aquatic bacterium Runella slithyformis type strain (LSU 4(T)).</title>
        <authorList>
            <person name="Copeland A."/>
            <person name="Zhang X."/>
            <person name="Misra M."/>
            <person name="Lapidus A."/>
            <person name="Nolan M."/>
            <person name="Lucas S."/>
            <person name="Deshpande S."/>
            <person name="Cheng J.F."/>
            <person name="Tapia R."/>
            <person name="Goodwin L.A."/>
            <person name="Pitluck S."/>
            <person name="Liolios K."/>
            <person name="Pagani I."/>
            <person name="Ivanova N."/>
            <person name="Mikhailova N."/>
            <person name="Pati A."/>
            <person name="Chen A."/>
            <person name="Palaniappan K."/>
            <person name="Land M."/>
            <person name="Hauser L."/>
            <person name="Pan C."/>
            <person name="Jeffries C.D."/>
            <person name="Detter J.C."/>
            <person name="Brambilla E.M."/>
            <person name="Rohde M."/>
            <person name="Djao O.D."/>
            <person name="Goker M."/>
            <person name="Sikorski J."/>
            <person name="Tindall B.J."/>
            <person name="Woyke T."/>
            <person name="Bristow J."/>
            <person name="Eisen J.A."/>
            <person name="Markowitz V."/>
            <person name="Hugenholtz P."/>
            <person name="Kyrpides N.C."/>
            <person name="Klenk H.P."/>
            <person name="Mavromatis K."/>
        </authorList>
    </citation>
    <scope>NUCLEOTIDE SEQUENCE [LARGE SCALE GENOMIC DNA]</scope>
    <source>
        <strain evidence="2">ATCC 29530 / DSM 19594 / LMG 11500 / NCIMB 11436 / LSU 4</strain>
    </source>
</reference>
<evidence type="ECO:0000313" key="2">
    <source>
        <dbReference type="Proteomes" id="UP000000493"/>
    </source>
</evidence>
<dbReference type="AlphaFoldDB" id="A0A7U3ZI36"/>
<organism evidence="1 2">
    <name type="scientific">Runella slithyformis (strain ATCC 29530 / DSM 19594 / LMG 11500 / NCIMB 11436 / LSU 4)</name>
    <dbReference type="NCBI Taxonomy" id="761193"/>
    <lineage>
        <taxon>Bacteria</taxon>
        <taxon>Pseudomonadati</taxon>
        <taxon>Bacteroidota</taxon>
        <taxon>Cytophagia</taxon>
        <taxon>Cytophagales</taxon>
        <taxon>Spirosomataceae</taxon>
        <taxon>Runella</taxon>
    </lineage>
</organism>
<evidence type="ECO:0000313" key="1">
    <source>
        <dbReference type="EMBL" id="AEI47642.1"/>
    </source>
</evidence>
<dbReference type="Proteomes" id="UP000000493">
    <property type="component" value="Chromosome"/>
</dbReference>
<dbReference type="KEGG" id="rsi:Runsl_1214"/>
<dbReference type="RefSeq" id="WP_013926961.1">
    <property type="nucleotide sequence ID" value="NC_015703.1"/>
</dbReference>
<proteinExistence type="predicted"/>
<accession>A0A7U3ZI36</accession>
<gene>
    <name evidence="1" type="ordered locus">Runsl_1214</name>
</gene>
<name>A0A7U3ZI36_RUNSL</name>
<dbReference type="EMBL" id="CP002859">
    <property type="protein sequence ID" value="AEI47642.1"/>
    <property type="molecule type" value="Genomic_DNA"/>
</dbReference>
<protein>
    <submittedName>
        <fullName evidence="1">Uncharacterized protein</fullName>
    </submittedName>
</protein>
<reference evidence="2" key="1">
    <citation type="submission" date="2011-06" db="EMBL/GenBank/DDBJ databases">
        <title>The complete genome of chromosome of Runella slithyformis DSM 19594.</title>
        <authorList>
            <consortium name="US DOE Joint Genome Institute (JGI-PGF)"/>
            <person name="Lucas S."/>
            <person name="Han J."/>
            <person name="Lapidus A."/>
            <person name="Bruce D."/>
            <person name="Goodwin L."/>
            <person name="Pitluck S."/>
            <person name="Peters L."/>
            <person name="Kyrpides N."/>
            <person name="Mavromatis K."/>
            <person name="Ivanova N."/>
            <person name="Ovchinnikova G."/>
            <person name="Zhang X."/>
            <person name="Misra M."/>
            <person name="Detter J.C."/>
            <person name="Tapia R."/>
            <person name="Han C."/>
            <person name="Land M."/>
            <person name="Hauser L."/>
            <person name="Markowitz V."/>
            <person name="Cheng J.-F."/>
            <person name="Hugenholtz P."/>
            <person name="Woyke T."/>
            <person name="Wu D."/>
            <person name="Tindall B."/>
            <person name="Faehrich R."/>
            <person name="Brambilla E."/>
            <person name="Klenk H.-P."/>
            <person name="Eisen J.A."/>
        </authorList>
    </citation>
    <scope>NUCLEOTIDE SEQUENCE [LARGE SCALE GENOMIC DNA]</scope>
    <source>
        <strain evidence="2">ATCC 29530 / DSM 19594 / LMG 11500 / NCIMB 11436 / LSU 4</strain>
    </source>
</reference>
<sequence>MTAEAHKQAEAIRATAMQIQQDASNFQHCINLAALKSKAPAKYGAHELAKRLKDEVAKWEKELIDKANEAYARI</sequence>
<keyword evidence="2" id="KW-1185">Reference proteome</keyword>